<dbReference type="Gene3D" id="3.30.70.100">
    <property type="match status" value="2"/>
</dbReference>
<reference evidence="1 2" key="1">
    <citation type="journal article" date="2018" name="PLoS Genet.">
        <title>Population sequencing reveals clonal diversity and ancestral inbreeding in the grapevine cultivar Chardonnay.</title>
        <authorList>
            <person name="Roach M.J."/>
            <person name="Johnson D.L."/>
            <person name="Bohlmann J."/>
            <person name="van Vuuren H.J."/>
            <person name="Jones S.J."/>
            <person name="Pretorius I.S."/>
            <person name="Schmidt S.A."/>
            <person name="Borneman A.R."/>
        </authorList>
    </citation>
    <scope>NUCLEOTIDE SEQUENCE [LARGE SCALE GENOMIC DNA]</scope>
    <source>
        <strain evidence="2">cv. Chardonnay</strain>
        <tissue evidence="1">Leaf</tissue>
    </source>
</reference>
<sequence>MKQKVVIKVAMNGQKSRSKAMKIAVVSGVESVAFKGKEMDEVEVIGDGIDAAVLTSLLRKNVGHAELLSVGSAEKKEEKKNEIVYAWNSYPYESVVSHYPIYPMEIIPLPHSMISSKEAQLTPFFALQLSVHLDTLFNKTSGFNFNGLISSSDIIVTTSHKAWAPFPAAYAQSQVSPNRPNSKSGTETMKKKMVIKVTMNGEKSRSKSLKVAVGVAGVESAALQGQEKNQIEVIGEGIDAVALTTLLRKKVGFAELVSVSVVGEKKEEKKDNQGKKNEPSLHVYMPSIEPYYHEYTDSHPDSCSIM</sequence>
<comment type="caution">
    <text evidence="1">The sequence shown here is derived from an EMBL/GenBank/DDBJ whole genome shotgun (WGS) entry which is preliminary data.</text>
</comment>
<name>A0A438JH57_VITVI</name>
<evidence type="ECO:0000313" key="2">
    <source>
        <dbReference type="Proteomes" id="UP000288805"/>
    </source>
</evidence>
<evidence type="ECO:0000313" key="1">
    <source>
        <dbReference type="EMBL" id="RVX08293.1"/>
    </source>
</evidence>
<protein>
    <submittedName>
        <fullName evidence="1">Heavy metal-associated isoprenylated plant protein 46</fullName>
    </submittedName>
</protein>
<dbReference type="Proteomes" id="UP000288805">
    <property type="component" value="Unassembled WGS sequence"/>
</dbReference>
<proteinExistence type="predicted"/>
<organism evidence="1 2">
    <name type="scientific">Vitis vinifera</name>
    <name type="common">Grape</name>
    <dbReference type="NCBI Taxonomy" id="29760"/>
    <lineage>
        <taxon>Eukaryota</taxon>
        <taxon>Viridiplantae</taxon>
        <taxon>Streptophyta</taxon>
        <taxon>Embryophyta</taxon>
        <taxon>Tracheophyta</taxon>
        <taxon>Spermatophyta</taxon>
        <taxon>Magnoliopsida</taxon>
        <taxon>eudicotyledons</taxon>
        <taxon>Gunneridae</taxon>
        <taxon>Pentapetalae</taxon>
        <taxon>rosids</taxon>
        <taxon>Vitales</taxon>
        <taxon>Vitaceae</taxon>
        <taxon>Viteae</taxon>
        <taxon>Vitis</taxon>
    </lineage>
</organism>
<dbReference type="PANTHER" id="PTHR46371">
    <property type="entry name" value="OS04G0464100 PROTEIN"/>
    <property type="match status" value="1"/>
</dbReference>
<accession>A0A438JH57</accession>
<dbReference type="AlphaFoldDB" id="A0A438JH57"/>
<dbReference type="EMBL" id="QGNW01000042">
    <property type="protein sequence ID" value="RVX08293.1"/>
    <property type="molecule type" value="Genomic_DNA"/>
</dbReference>
<gene>
    <name evidence="1" type="primary">HIPP46_2</name>
    <name evidence="1" type="ORF">CK203_017782</name>
</gene>
<dbReference type="InterPro" id="IPR044296">
    <property type="entry name" value="HIPP46"/>
</dbReference>